<evidence type="ECO:0000313" key="15">
    <source>
        <dbReference type="EMBL" id="REQ55979.1"/>
    </source>
</evidence>
<evidence type="ECO:0000313" key="3">
    <source>
        <dbReference type="EMBL" id="CFE48866.1"/>
    </source>
</evidence>
<dbReference type="Proteomes" id="UP000045842">
    <property type="component" value="Unassembled WGS sequence"/>
</dbReference>
<evidence type="ECO:0000313" key="20">
    <source>
        <dbReference type="Proteomes" id="UP000046680"/>
    </source>
</evidence>
<evidence type="ECO:0000313" key="10">
    <source>
        <dbReference type="EMBL" id="COV35470.1"/>
    </source>
</evidence>
<dbReference type="EMBL" id="CFOE01000207">
    <property type="protein sequence ID" value="CFE39465.1"/>
    <property type="molecule type" value="Genomic_DNA"/>
</dbReference>
<dbReference type="Proteomes" id="UP000050164">
    <property type="component" value="Unassembled WGS sequence"/>
</dbReference>
<dbReference type="OMA" id="IIGYDEH"/>
<dbReference type="EMBL" id="QTBD01000043">
    <property type="protein sequence ID" value="REQ55979.1"/>
    <property type="molecule type" value="Genomic_DNA"/>
</dbReference>
<dbReference type="Proteomes" id="UP000671119">
    <property type="component" value="Unassembled WGS sequence"/>
</dbReference>
<reference evidence="17 18" key="1">
    <citation type="submission" date="2015-03" db="EMBL/GenBank/DDBJ databases">
        <authorList>
            <consortium name="Pathogen Informatics"/>
        </authorList>
    </citation>
    <scope>NUCLEOTIDE SEQUENCE [LARGE SCALE GENOMIC DNA]</scope>
    <source>
        <strain evidence="7 24">Bir 172</strain>
        <strain evidence="5 27">Bir 185</strain>
        <strain evidence="6 25">Bir 187</strain>
        <strain evidence="4 20">C09601061</strain>
        <strain evidence="9 17">D00501624</strain>
        <strain evidence="10 19">G09801536</strain>
        <strain evidence="2 22">G09901357</strain>
        <strain evidence="3 21">H09601792</strain>
        <strain evidence="12 18">M09401471</strain>
        <strain evidence="11 23">P00601463</strain>
    </source>
</reference>
<dbReference type="EMBL" id="CFOH01000154">
    <property type="protein sequence ID" value="CFE48866.1"/>
    <property type="molecule type" value="Genomic_DNA"/>
</dbReference>
<dbReference type="Proteomes" id="UP000044938">
    <property type="component" value="Unassembled WGS sequence"/>
</dbReference>
<evidence type="ECO:0000313" key="22">
    <source>
        <dbReference type="Proteomes" id="UP000048289"/>
    </source>
</evidence>
<dbReference type="Proteomes" id="UP000048289">
    <property type="component" value="Unassembled WGS sequence"/>
</dbReference>
<dbReference type="RefSeq" id="WP_003403235.1">
    <property type="nucleotide sequence ID" value="NZ_AP017901.1"/>
</dbReference>
<protein>
    <submittedName>
        <fullName evidence="13 14">Antitoxin VapB30</fullName>
    </submittedName>
    <submittedName>
        <fullName evidence="8">Conserved protein of uncharacterized function, possible antitoxin</fullName>
    </submittedName>
</protein>
<evidence type="ECO:0000313" key="13">
    <source>
        <dbReference type="EMBL" id="MBP0681892.1"/>
    </source>
</evidence>
<evidence type="ECO:0000313" key="7">
    <source>
        <dbReference type="EMBL" id="CKT43251.1"/>
    </source>
</evidence>
<dbReference type="EMBL" id="CGCX01000612">
    <property type="protein sequence ID" value="CFR80121.1"/>
    <property type="molecule type" value="Genomic_DNA"/>
</dbReference>
<proteinExistence type="predicted"/>
<dbReference type="EMBL" id="CNGE01000856">
    <property type="protein sequence ID" value="CKT43251.1"/>
    <property type="molecule type" value="Genomic_DNA"/>
</dbReference>
<evidence type="ECO:0000313" key="14">
    <source>
        <dbReference type="EMBL" id="OMH58511.1"/>
    </source>
</evidence>
<dbReference type="Proteomes" id="UP000046680">
    <property type="component" value="Unassembled WGS sequence"/>
</dbReference>
<dbReference type="EMBL" id="JAGIZI010000002">
    <property type="protein sequence ID" value="MBP0681892.1"/>
    <property type="molecule type" value="Genomic_DNA"/>
</dbReference>
<dbReference type="EMBL" id="CSAJ01000322">
    <property type="protein sequence ID" value="COW37080.1"/>
    <property type="molecule type" value="Genomic_DNA"/>
</dbReference>
<dbReference type="EMBL" id="LR027516">
    <property type="protein sequence ID" value="VCU48861.1"/>
    <property type="molecule type" value="Genomic_DNA"/>
</dbReference>
<evidence type="ECO:0000313" key="8">
    <source>
        <dbReference type="EMBL" id="CLV78411.1"/>
    </source>
</evidence>
<evidence type="ECO:0000313" key="18">
    <source>
        <dbReference type="Proteomes" id="UP000044938"/>
    </source>
</evidence>
<evidence type="ECO:0000256" key="1">
    <source>
        <dbReference type="ARBA" id="ARBA00022649"/>
    </source>
</evidence>
<accession>A0A045IQQ5</accession>
<dbReference type="EMBL" id="LWDQ01000001">
    <property type="protein sequence ID" value="OMH58511.1"/>
    <property type="molecule type" value="Genomic_DNA"/>
</dbReference>
<evidence type="ECO:0000313" key="16">
    <source>
        <dbReference type="EMBL" id="VCU48861.1"/>
    </source>
</evidence>
<dbReference type="Proteomes" id="UP000046947">
    <property type="component" value="Unassembled WGS sequence"/>
</dbReference>
<reference evidence="16 30" key="7">
    <citation type="submission" date="2018-08" db="EMBL/GenBank/DDBJ databases">
        <authorList>
            <person name="Fokvardsen B D."/>
            <person name="Norman A."/>
        </authorList>
    </citation>
    <scope>NUCLEOTIDE SEQUENCE [LARGE SCALE GENOMIC DNA]</scope>
    <source>
        <strain evidence="16 30">DKC2</strain>
    </source>
</reference>
<reference evidence="13 31" key="8">
    <citation type="submission" date="2021-03" db="EMBL/GenBank/DDBJ databases">
        <title>Whole Genome Sequencing of Mycobacterium tuberculosis clinical isolates from Arunachal Pradesh, India.</title>
        <authorList>
            <person name="Singh S."/>
            <person name="Mudliar S.R."/>
            <person name="Kulsum U."/>
            <person name="Rufai S.B."/>
            <person name="Singh P.K."/>
            <person name="Umpo M."/>
            <person name="Nyori M."/>
        </authorList>
    </citation>
    <scope>NUCLEOTIDE SEQUENCE [LARGE SCALE GENOMIC DNA]</scope>
    <source>
        <strain evidence="13 31">OMICS/BPL/0142/20/SP</strain>
    </source>
</reference>
<dbReference type="InterPro" id="IPR011660">
    <property type="entry name" value="VapB-like"/>
</dbReference>
<dbReference type="SMR" id="A0A045IQQ5"/>
<organism evidence="8 26">
    <name type="scientific">Mycobacterium tuberculosis</name>
    <dbReference type="NCBI Taxonomy" id="1773"/>
    <lineage>
        <taxon>Bacteria</taxon>
        <taxon>Bacillati</taxon>
        <taxon>Actinomycetota</taxon>
        <taxon>Actinomycetes</taxon>
        <taxon>Mycobacteriales</taxon>
        <taxon>Mycobacteriaceae</taxon>
        <taxon>Mycobacterium</taxon>
        <taxon>Mycobacterium tuberculosis complex</taxon>
    </lineage>
</organism>
<evidence type="ECO:0000313" key="27">
    <source>
        <dbReference type="Proteomes" id="UP000050164"/>
    </source>
</evidence>
<evidence type="ECO:0000313" key="24">
    <source>
        <dbReference type="Proteomes" id="UP000048948"/>
    </source>
</evidence>
<evidence type="ECO:0000313" key="2">
    <source>
        <dbReference type="EMBL" id="CFE39465.1"/>
    </source>
</evidence>
<dbReference type="Pfam" id="PF07704">
    <property type="entry name" value="PSK_trans_fac"/>
    <property type="match status" value="1"/>
</dbReference>
<evidence type="ECO:0000313" key="30">
    <source>
        <dbReference type="Proteomes" id="UP000300237"/>
    </source>
</evidence>
<dbReference type="Proteomes" id="UP000050139">
    <property type="component" value="Unassembled WGS sequence"/>
</dbReference>
<keyword evidence="1" id="KW-1277">Toxin-antitoxin system</keyword>
<reference evidence="14 28" key="3">
    <citation type="submission" date="2016-04" db="EMBL/GenBank/DDBJ databases">
        <authorList>
            <person name="Bigi M."/>
            <person name="Bigi F."/>
            <person name="Soria M.A."/>
        </authorList>
    </citation>
    <scope>NUCLEOTIDE SEQUENCE [LARGE SCALE GENOMIC DNA]</scope>
    <source>
        <strain evidence="14 28">6548</strain>
    </source>
</reference>
<evidence type="ECO:0000313" key="19">
    <source>
        <dbReference type="Proteomes" id="UP000045842"/>
    </source>
</evidence>
<dbReference type="Proteomes" id="UP000039217">
    <property type="component" value="Unassembled WGS sequence"/>
</dbReference>
<evidence type="ECO:0000313" key="6">
    <source>
        <dbReference type="EMBL" id="CKS15449.1"/>
    </source>
</evidence>
<reference evidence="14 28" key="5">
    <citation type="submission" date="2017-02" db="EMBL/GenBank/DDBJ databases">
        <title>Protein polymorphisms may explain contrasting epidemiological fitness of two variants of a multidrug-resistant Mycobacterium tuberculosis strain.</title>
        <authorList>
            <person name="Bigi M.M."/>
            <person name="Lopez B."/>
            <person name="Blanco F.C."/>
            <person name="Sasiain M.C."/>
            <person name="De La Barrera S."/>
            <person name="Ritacco V."/>
            <person name="Bigi F."/>
            <person name="Soria M.A."/>
        </authorList>
    </citation>
    <scope>NUCLEOTIDE SEQUENCE [LARGE SCALE GENOMIC DNA]</scope>
    <source>
        <strain evidence="14 28">6548</strain>
    </source>
</reference>
<reference evidence="15" key="6">
    <citation type="submission" date="2018-07" db="EMBL/GenBank/DDBJ databases">
        <authorList>
            <person name="Shah S."/>
            <person name="Brown T."/>
            <person name="Auld S."/>
            <person name="Bratton K."/>
            <person name="Narechania A."/>
            <person name="Mathema B."/>
            <person name="Gandhi N."/>
        </authorList>
    </citation>
    <scope>NUCLEOTIDE SEQUENCE</scope>
    <source>
        <strain evidence="15">32301_S10</strain>
    </source>
</reference>
<evidence type="ECO:0000313" key="31">
    <source>
        <dbReference type="Proteomes" id="UP000671119"/>
    </source>
</evidence>
<dbReference type="EMBL" id="CSAD01000189">
    <property type="protein sequence ID" value="COV35470.1"/>
    <property type="molecule type" value="Genomic_DNA"/>
</dbReference>
<dbReference type="EMBL" id="CNFT01000193">
    <property type="protein sequence ID" value="CKR32055.1"/>
    <property type="molecule type" value="Genomic_DNA"/>
</dbReference>
<dbReference type="Proteomes" id="UP000256381">
    <property type="component" value="Unassembled WGS sequence"/>
</dbReference>
<dbReference type="EMBL" id="COPH01000007">
    <property type="protein sequence ID" value="CLV78411.1"/>
    <property type="molecule type" value="Genomic_DNA"/>
</dbReference>
<gene>
    <name evidence="13" type="primary">vapB30</name>
    <name evidence="14" type="ORF">A4S10_00661</name>
    <name evidence="16" type="ORF">DKC2_0666</name>
    <name evidence="15" type="ORF">DSJ38_03530</name>
    <name evidence="4" type="ORF">ERS007657_01805</name>
    <name evidence="9" type="ORF">ERS007661_01572</name>
    <name evidence="10" type="ORF">ERS007679_01673</name>
    <name evidence="2" type="ORF">ERS007681_01845</name>
    <name evidence="3" type="ORF">ERS007688_01267</name>
    <name evidence="12" type="ORF">ERS007720_02483</name>
    <name evidence="11" type="ORF">ERS007741_01794</name>
    <name evidence="7" type="ORF">ERS027646_03558</name>
    <name evidence="5" type="ORF">ERS027659_01143</name>
    <name evidence="6" type="ORF">ERS027661_02667</name>
    <name evidence="8" type="ORF">ERS094118_01238</name>
    <name evidence="13" type="ORF">J8J21_01805</name>
</gene>
<evidence type="ECO:0000313" key="28">
    <source>
        <dbReference type="Proteomes" id="UP000189452"/>
    </source>
</evidence>
<dbReference type="Proteomes" id="UP000048600">
    <property type="component" value="Unassembled WGS sequence"/>
</dbReference>
<evidence type="ECO:0000313" key="12">
    <source>
        <dbReference type="EMBL" id="COW37080.1"/>
    </source>
</evidence>
<sequence>MALSIKHPEADRLARALAARTGETLTEAVVTALRERLARETGRARVVPLRDELAAIRHRCAALPVVDNRSAEAILGYDERGLPA</sequence>
<reference evidence="15 29" key="4">
    <citation type="journal article" date="2017" name="N. Engl. J. Med.">
        <title>Transmission of Extensively Drug-Resistant Tuberculosis in South Africa.</title>
        <authorList>
            <person name="Shah N.S."/>
            <person name="Auld S.C."/>
            <person name="Brust J.C."/>
            <person name="Mathema B."/>
            <person name="Ismail N."/>
            <person name="Moodley P."/>
            <person name="Mlisana K."/>
            <person name="Allana S."/>
            <person name="Campbell A."/>
            <person name="Mthiyane T."/>
            <person name="Morris N."/>
            <person name="Mpangase P."/>
            <person name="van der Meulen H."/>
            <person name="Omar S.V."/>
            <person name="Brown T.S."/>
            <person name="Narechania A."/>
            <person name="Shaskina E."/>
            <person name="Kapwata T."/>
            <person name="Kreiswirth B."/>
            <person name="Gandhi N.R."/>
        </authorList>
    </citation>
    <scope>NUCLEOTIDE SEQUENCE [LARGE SCALE GENOMIC DNA]</scope>
    <source>
        <strain evidence="15 29">32301_S10</strain>
    </source>
</reference>
<dbReference type="EMBL" id="CHKL01000171">
    <property type="protein sequence ID" value="COW19952.1"/>
    <property type="molecule type" value="Genomic_DNA"/>
</dbReference>
<dbReference type="EMBL" id="CQQC01000453">
    <property type="protein sequence ID" value="CNV05607.1"/>
    <property type="molecule type" value="Genomic_DNA"/>
</dbReference>
<evidence type="ECO:0000313" key="25">
    <source>
        <dbReference type="Proteomes" id="UP000049023"/>
    </source>
</evidence>
<evidence type="ECO:0000313" key="29">
    <source>
        <dbReference type="Proteomes" id="UP000256381"/>
    </source>
</evidence>
<evidence type="ECO:0000313" key="9">
    <source>
        <dbReference type="EMBL" id="CNV05607.1"/>
    </source>
</evidence>
<dbReference type="AlphaFoldDB" id="A0A045IQQ5"/>
<evidence type="ECO:0000313" key="26">
    <source>
        <dbReference type="Proteomes" id="UP000050139"/>
    </source>
</evidence>
<evidence type="ECO:0000313" key="5">
    <source>
        <dbReference type="EMBL" id="CKR32055.1"/>
    </source>
</evidence>
<dbReference type="Proteomes" id="UP000049023">
    <property type="component" value="Unassembled WGS sequence"/>
</dbReference>
<evidence type="ECO:0000313" key="23">
    <source>
        <dbReference type="Proteomes" id="UP000048600"/>
    </source>
</evidence>
<evidence type="ECO:0000313" key="4">
    <source>
        <dbReference type="EMBL" id="CFR80121.1"/>
    </source>
</evidence>
<dbReference type="Proteomes" id="UP000189452">
    <property type="component" value="Chromosome"/>
</dbReference>
<name>A0A045IQQ5_MYCTX</name>
<evidence type="ECO:0000313" key="21">
    <source>
        <dbReference type="Proteomes" id="UP000046947"/>
    </source>
</evidence>
<reference evidence="8 26" key="2">
    <citation type="submission" date="2015-03" db="EMBL/GenBank/DDBJ databases">
        <authorList>
            <consortium name="Pathogen Informatics"/>
            <person name="Murphy D."/>
        </authorList>
    </citation>
    <scope>NUCLEOTIDE SEQUENCE [LARGE SCALE GENOMIC DNA]</scope>
    <source>
        <strain evidence="8 26">0268S</strain>
    </source>
</reference>
<dbReference type="Proteomes" id="UP000048948">
    <property type="component" value="Unassembled WGS sequence"/>
</dbReference>
<dbReference type="Proteomes" id="UP000300237">
    <property type="component" value="Chromosome"/>
</dbReference>
<evidence type="ECO:0000313" key="11">
    <source>
        <dbReference type="EMBL" id="COW19952.1"/>
    </source>
</evidence>
<evidence type="ECO:0000313" key="17">
    <source>
        <dbReference type="Proteomes" id="UP000039217"/>
    </source>
</evidence>
<dbReference type="EMBL" id="CNFU01000594">
    <property type="protein sequence ID" value="CKS15449.1"/>
    <property type="molecule type" value="Genomic_DNA"/>
</dbReference>